<name>A0ABD3PJF8_9STRA</name>
<comment type="caution">
    <text evidence="4">The sequence shown here is derived from an EMBL/GenBank/DDBJ whole genome shotgun (WGS) entry which is preliminary data.</text>
</comment>
<protein>
    <recommendedName>
        <fullName evidence="3">DUF3668 domain-containing protein</fullName>
    </recommendedName>
</protein>
<dbReference type="InterPro" id="IPR039893">
    <property type="entry name" value="CEP120-like"/>
</dbReference>
<feature type="compositionally biased region" description="Polar residues" evidence="2">
    <location>
        <begin position="519"/>
        <end position="537"/>
    </location>
</feature>
<dbReference type="AlphaFoldDB" id="A0ABD3PJF8"/>
<feature type="coiled-coil region" evidence="1">
    <location>
        <begin position="390"/>
        <end position="450"/>
    </location>
</feature>
<evidence type="ECO:0000256" key="1">
    <source>
        <dbReference type="SAM" id="Coils"/>
    </source>
</evidence>
<keyword evidence="1" id="KW-0175">Coiled coil</keyword>
<dbReference type="Pfam" id="PF12416">
    <property type="entry name" value="DUF3668"/>
    <property type="match status" value="1"/>
</dbReference>
<feature type="compositionally biased region" description="Polar residues" evidence="2">
    <location>
        <begin position="562"/>
        <end position="572"/>
    </location>
</feature>
<reference evidence="4 5" key="1">
    <citation type="journal article" date="2020" name="G3 (Bethesda)">
        <title>Improved Reference Genome for Cyclotella cryptica CCMP332, a Model for Cell Wall Morphogenesis, Salinity Adaptation, and Lipid Production in Diatoms (Bacillariophyta).</title>
        <authorList>
            <person name="Roberts W.R."/>
            <person name="Downey K.M."/>
            <person name="Ruck E.C."/>
            <person name="Traller J.C."/>
            <person name="Alverson A.J."/>
        </authorList>
    </citation>
    <scope>NUCLEOTIDE SEQUENCE [LARGE SCALE GENOMIC DNA]</scope>
    <source>
        <strain evidence="4 5">CCMP332</strain>
    </source>
</reference>
<evidence type="ECO:0000259" key="3">
    <source>
        <dbReference type="Pfam" id="PF12416"/>
    </source>
</evidence>
<dbReference type="Proteomes" id="UP001516023">
    <property type="component" value="Unassembled WGS sequence"/>
</dbReference>
<evidence type="ECO:0000256" key="2">
    <source>
        <dbReference type="SAM" id="MobiDB-lite"/>
    </source>
</evidence>
<evidence type="ECO:0000313" key="5">
    <source>
        <dbReference type="Proteomes" id="UP001516023"/>
    </source>
</evidence>
<proteinExistence type="predicted"/>
<dbReference type="PANTHER" id="PTHR21574:SF0">
    <property type="entry name" value="CENTROSOMAL PROTEIN OF 120 KDA"/>
    <property type="match status" value="1"/>
</dbReference>
<feature type="region of interest" description="Disordered" evidence="2">
    <location>
        <begin position="519"/>
        <end position="574"/>
    </location>
</feature>
<feature type="compositionally biased region" description="Pro residues" evidence="2">
    <location>
        <begin position="546"/>
        <end position="557"/>
    </location>
</feature>
<gene>
    <name evidence="4" type="ORF">HJC23_010676</name>
</gene>
<evidence type="ECO:0000313" key="4">
    <source>
        <dbReference type="EMBL" id="KAL3786510.1"/>
    </source>
</evidence>
<feature type="coiled-coil region" evidence="1">
    <location>
        <begin position="302"/>
        <end position="358"/>
    </location>
</feature>
<keyword evidence="5" id="KW-1185">Reference proteome</keyword>
<sequence length="591" mass="67724">MDSKTFELTTSIGLGSDSFELKVSVDNFHNQSQLTANREQQPHCWLSYRLFGQVYQSETFGSPAQSFTPMVHSFRIRSSLLELGDHFRDKKNSMLRVHVCTIGQVLGTAVVDLSPLFGTQGKSHCCEGRMTHGEYIVRPTSNEGGGNASKARPATLLMTLCLDKESSPNNKVYQSDNQQPSSSAKCSPFSSQTDMIDTNVNVVDPASFCQRELENNHFLLPRQKLLQEREQELKAKEAQIYTREREVYVSIADLEKKRYEWEQWRQQEEVKWHEKLRNKEAATIRTIEERLCTIEKDRLRSLETSRSEYEKLEGKLRKALAEVEAKERQLKEVEITQRNEQKRKMAELDLREKLMKEELKHMIEIEASSRVEVLMQLLWFSLTLQQCRSLEVSGKKIKLLEDEIDEIREKHRKTPEVTLLQQLAQVKGQLADTERRIEMMKSEKVEILLEKEQFRASVNRLAKALRREKGKACAKSENAWHQQQIRLSYDANDKSFVLGGRQDEVQRILSDLSKITQIQEHGLTSPSGKNDNQQQCSDDVRSMPINVPPPKPSPQPSHPSCASPTPSINGNSVAGWVHPALDFSQLMSTPS</sequence>
<accession>A0ABD3PJF8</accession>
<organism evidence="4 5">
    <name type="scientific">Cyclotella cryptica</name>
    <dbReference type="NCBI Taxonomy" id="29204"/>
    <lineage>
        <taxon>Eukaryota</taxon>
        <taxon>Sar</taxon>
        <taxon>Stramenopiles</taxon>
        <taxon>Ochrophyta</taxon>
        <taxon>Bacillariophyta</taxon>
        <taxon>Coscinodiscophyceae</taxon>
        <taxon>Thalassiosirophycidae</taxon>
        <taxon>Stephanodiscales</taxon>
        <taxon>Stephanodiscaceae</taxon>
        <taxon>Cyclotella</taxon>
    </lineage>
</organism>
<dbReference type="InterPro" id="IPR022136">
    <property type="entry name" value="DUF3668"/>
</dbReference>
<feature type="compositionally biased region" description="Low complexity" evidence="2">
    <location>
        <begin position="181"/>
        <end position="190"/>
    </location>
</feature>
<feature type="compositionally biased region" description="Polar residues" evidence="2">
    <location>
        <begin position="168"/>
        <end position="180"/>
    </location>
</feature>
<feature type="domain" description="DUF3668" evidence="3">
    <location>
        <begin position="16"/>
        <end position="120"/>
    </location>
</feature>
<dbReference type="EMBL" id="JABMIG020000193">
    <property type="protein sequence ID" value="KAL3786510.1"/>
    <property type="molecule type" value="Genomic_DNA"/>
</dbReference>
<feature type="region of interest" description="Disordered" evidence="2">
    <location>
        <begin position="168"/>
        <end position="190"/>
    </location>
</feature>
<dbReference type="PANTHER" id="PTHR21574">
    <property type="entry name" value="CENTROSOMAL PROTEIN OF 120 KDA"/>
    <property type="match status" value="1"/>
</dbReference>